<dbReference type="InterPro" id="IPR008496">
    <property type="entry name" value="TMEM222/RTE1"/>
</dbReference>
<dbReference type="Pfam" id="PF05608">
    <property type="entry name" value="RTE1"/>
    <property type="match status" value="2"/>
</dbReference>
<dbReference type="EMBL" id="BAAFRS010000340">
    <property type="protein sequence ID" value="GAB1227457.1"/>
    <property type="molecule type" value="Genomic_DNA"/>
</dbReference>
<dbReference type="PANTHER" id="PTHR20921">
    <property type="entry name" value="TRANSMEMBRANE PROTEIN 222"/>
    <property type="match status" value="1"/>
</dbReference>
<evidence type="ECO:0000313" key="2">
    <source>
        <dbReference type="EMBL" id="GAB1227457.1"/>
    </source>
</evidence>
<sequence>MDIVNDTTDQTITMNDDTPFIPTKVNPESKYFPLCICWSTIPILSWLVPCLGHTAISDPNGWVYDFQGSYSIGRRRQTTCFGSIKKYVELNINVSSDEYINAIEEINIKYSKLTHNLVTQNCHEHVADILNKIAYKNKTTWGTLSILWLLFKDAKYVSNKTILFTYLPFLLILFTFIIFTTFFIVVLY</sequence>
<name>A0ABQ0DX77_9EUKA</name>
<organism evidence="2 3">
    <name type="scientific">Entamoeba nuttalli</name>
    <dbReference type="NCBI Taxonomy" id="412467"/>
    <lineage>
        <taxon>Eukaryota</taxon>
        <taxon>Amoebozoa</taxon>
        <taxon>Evosea</taxon>
        <taxon>Archamoebae</taxon>
        <taxon>Mastigamoebida</taxon>
        <taxon>Entamoebidae</taxon>
        <taxon>Entamoeba</taxon>
    </lineage>
</organism>
<dbReference type="PANTHER" id="PTHR20921:SF0">
    <property type="entry name" value="TRANSMEMBRANE PROTEIN 222"/>
    <property type="match status" value="1"/>
</dbReference>
<keyword evidence="1" id="KW-0472">Membrane</keyword>
<accession>A0ABQ0DX77</accession>
<protein>
    <submittedName>
        <fullName evidence="2">Uncharacterized protein</fullName>
    </submittedName>
</protein>
<keyword evidence="1" id="KW-1133">Transmembrane helix</keyword>
<keyword evidence="1" id="KW-0812">Transmembrane</keyword>
<feature type="transmembrane region" description="Helical" evidence="1">
    <location>
        <begin position="162"/>
        <end position="187"/>
    </location>
</feature>
<gene>
    <name evidence="2" type="ORF">ENUP19_0340G0038</name>
</gene>
<keyword evidence="3" id="KW-1185">Reference proteome</keyword>
<proteinExistence type="predicted"/>
<evidence type="ECO:0000313" key="3">
    <source>
        <dbReference type="Proteomes" id="UP001628156"/>
    </source>
</evidence>
<dbReference type="Proteomes" id="UP001628156">
    <property type="component" value="Unassembled WGS sequence"/>
</dbReference>
<reference evidence="2 3" key="1">
    <citation type="journal article" date="2019" name="PLoS Negl. Trop. Dis.">
        <title>Whole genome sequencing of Entamoeba nuttalli reveals mammalian host-related molecular signatures and a novel octapeptide-repeat surface protein.</title>
        <authorList>
            <person name="Tanaka M."/>
            <person name="Makiuchi T."/>
            <person name="Komiyama T."/>
            <person name="Shiina T."/>
            <person name="Osaki K."/>
            <person name="Tachibana H."/>
        </authorList>
    </citation>
    <scope>NUCLEOTIDE SEQUENCE [LARGE SCALE GENOMIC DNA]</scope>
    <source>
        <strain evidence="2 3">P19-061405</strain>
    </source>
</reference>
<comment type="caution">
    <text evidence="2">The sequence shown here is derived from an EMBL/GenBank/DDBJ whole genome shotgun (WGS) entry which is preliminary data.</text>
</comment>
<evidence type="ECO:0000256" key="1">
    <source>
        <dbReference type="SAM" id="Phobius"/>
    </source>
</evidence>